<dbReference type="eggNOG" id="ENOG502T46B">
    <property type="taxonomic scope" value="Eukaryota"/>
</dbReference>
<dbReference type="AlphaFoldDB" id="W9XE81"/>
<protein>
    <recommendedName>
        <fullName evidence="1">Lipocalin-like domain-containing protein</fullName>
    </recommendedName>
</protein>
<name>W9XE81_9EURO</name>
<keyword evidence="3" id="KW-1185">Reference proteome</keyword>
<organism evidence="2 3">
    <name type="scientific">Capronia coronata CBS 617.96</name>
    <dbReference type="NCBI Taxonomy" id="1182541"/>
    <lineage>
        <taxon>Eukaryota</taxon>
        <taxon>Fungi</taxon>
        <taxon>Dikarya</taxon>
        <taxon>Ascomycota</taxon>
        <taxon>Pezizomycotina</taxon>
        <taxon>Eurotiomycetes</taxon>
        <taxon>Chaetothyriomycetidae</taxon>
        <taxon>Chaetothyriales</taxon>
        <taxon>Herpotrichiellaceae</taxon>
        <taxon>Capronia</taxon>
    </lineage>
</organism>
<dbReference type="RefSeq" id="XP_007727946.1">
    <property type="nucleotide sequence ID" value="XM_007729756.1"/>
</dbReference>
<dbReference type="HOGENOM" id="CLU_109259_2_1_1"/>
<feature type="domain" description="Lipocalin-like" evidence="1">
    <location>
        <begin position="10"/>
        <end position="154"/>
    </location>
</feature>
<proteinExistence type="predicted"/>
<sequence length="168" mass="19361">MASFYSRLLGTWELLSFTAANIDNREDVTYPMGSACKGQIMYSEDGYMAAVLQWGYVEPYKTDWIRATTEEFADAGRRTMAYSGPFYLDEQSRDSQEILHHAKISIPPNWVDTVQLRQAEMTEEHGETILTLGPKFPMEHDGMKRILRLRWRKCPRNDTRKAPAEAGM</sequence>
<dbReference type="EMBL" id="AMWN01000011">
    <property type="protein sequence ID" value="EXJ78498.1"/>
    <property type="molecule type" value="Genomic_DNA"/>
</dbReference>
<evidence type="ECO:0000259" key="1">
    <source>
        <dbReference type="Pfam" id="PF13924"/>
    </source>
</evidence>
<dbReference type="InterPro" id="IPR024311">
    <property type="entry name" value="Lipocalin-like"/>
</dbReference>
<comment type="caution">
    <text evidence="2">The sequence shown here is derived from an EMBL/GenBank/DDBJ whole genome shotgun (WGS) entry which is preliminary data.</text>
</comment>
<accession>W9XE81</accession>
<dbReference type="Proteomes" id="UP000019484">
    <property type="component" value="Unassembled WGS sequence"/>
</dbReference>
<gene>
    <name evidence="2" type="ORF">A1O1_08899</name>
</gene>
<dbReference type="GeneID" id="19163745"/>
<reference evidence="2 3" key="1">
    <citation type="submission" date="2013-03" db="EMBL/GenBank/DDBJ databases">
        <title>The Genome Sequence of Capronia coronata CBS 617.96.</title>
        <authorList>
            <consortium name="The Broad Institute Genomics Platform"/>
            <person name="Cuomo C."/>
            <person name="de Hoog S."/>
            <person name="Gorbushina A."/>
            <person name="Walker B."/>
            <person name="Young S.K."/>
            <person name="Zeng Q."/>
            <person name="Gargeya S."/>
            <person name="Fitzgerald M."/>
            <person name="Haas B."/>
            <person name="Abouelleil A."/>
            <person name="Allen A.W."/>
            <person name="Alvarado L."/>
            <person name="Arachchi H.M."/>
            <person name="Berlin A.M."/>
            <person name="Chapman S.B."/>
            <person name="Gainer-Dewar J."/>
            <person name="Goldberg J."/>
            <person name="Griggs A."/>
            <person name="Gujja S."/>
            <person name="Hansen M."/>
            <person name="Howarth C."/>
            <person name="Imamovic A."/>
            <person name="Ireland A."/>
            <person name="Larimer J."/>
            <person name="McCowan C."/>
            <person name="Murphy C."/>
            <person name="Pearson M."/>
            <person name="Poon T.W."/>
            <person name="Priest M."/>
            <person name="Roberts A."/>
            <person name="Saif S."/>
            <person name="Shea T."/>
            <person name="Sisk P."/>
            <person name="Sykes S."/>
            <person name="Wortman J."/>
            <person name="Nusbaum C."/>
            <person name="Birren B."/>
        </authorList>
    </citation>
    <scope>NUCLEOTIDE SEQUENCE [LARGE SCALE GENOMIC DNA]</scope>
    <source>
        <strain evidence="2 3">CBS 617.96</strain>
    </source>
</reference>
<evidence type="ECO:0000313" key="2">
    <source>
        <dbReference type="EMBL" id="EXJ78498.1"/>
    </source>
</evidence>
<dbReference type="Pfam" id="PF13924">
    <property type="entry name" value="Lipocalin_5"/>
    <property type="match status" value="1"/>
</dbReference>
<evidence type="ECO:0000313" key="3">
    <source>
        <dbReference type="Proteomes" id="UP000019484"/>
    </source>
</evidence>
<dbReference type="OrthoDB" id="3904217at2759"/>